<feature type="region of interest" description="Disordered" evidence="2">
    <location>
        <begin position="573"/>
        <end position="599"/>
    </location>
</feature>
<keyword evidence="5" id="KW-1185">Reference proteome</keyword>
<feature type="region of interest" description="Disordered" evidence="2">
    <location>
        <begin position="710"/>
        <end position="731"/>
    </location>
</feature>
<dbReference type="Pfam" id="PF13516">
    <property type="entry name" value="LRR_6"/>
    <property type="match status" value="1"/>
</dbReference>
<dbReference type="SMART" id="SM00072">
    <property type="entry name" value="GuKc"/>
    <property type="match status" value="1"/>
</dbReference>
<dbReference type="InterPro" id="IPR032675">
    <property type="entry name" value="LRR_dom_sf"/>
</dbReference>
<dbReference type="PROSITE" id="PS51450">
    <property type="entry name" value="LRR"/>
    <property type="match status" value="4"/>
</dbReference>
<dbReference type="Pfam" id="PF00625">
    <property type="entry name" value="Guanylate_kin"/>
    <property type="match status" value="1"/>
</dbReference>
<dbReference type="EMBL" id="RHFK02000015">
    <property type="protein sequence ID" value="TWW64681.1"/>
    <property type="molecule type" value="Genomic_DNA"/>
</dbReference>
<feature type="compositionally biased region" description="Low complexity" evidence="2">
    <location>
        <begin position="581"/>
        <end position="591"/>
    </location>
</feature>
<dbReference type="Gene3D" id="3.80.10.10">
    <property type="entry name" value="Ribonuclease Inhibitor"/>
    <property type="match status" value="2"/>
</dbReference>
<comment type="caution">
    <text evidence="4">The sequence shown here is derived from an EMBL/GenBank/DDBJ whole genome shotgun (WGS) entry which is preliminary data.</text>
</comment>
<name>A0A5C6NDU4_9TELE</name>
<feature type="region of interest" description="Disordered" evidence="2">
    <location>
        <begin position="1"/>
        <end position="36"/>
    </location>
</feature>
<dbReference type="PROSITE" id="PS50052">
    <property type="entry name" value="GUANYLATE_KINASE_2"/>
    <property type="match status" value="1"/>
</dbReference>
<dbReference type="InterPro" id="IPR008145">
    <property type="entry name" value="GK/Ca_channel_bsu"/>
</dbReference>
<dbReference type="Proteomes" id="UP000324091">
    <property type="component" value="Chromosome 22"/>
</dbReference>
<sequence>MEQFPPPSPSCCPPGSRGDAGVAAEPGSGESQGNTEMEKDGVVTAEMVSSCLSSLEHGVTGLKHTYHCLSFPNRNLKDISILCNYGHLQKLEVPQNEIKDLSCVSHMPLLVILDASRNQISDFFGFQPPQNLKEVNLSHNQMKKMKDLSAFCCLRKLDLGYNGFSEICGLKHCCMLTHLNLAHNKISRISGLDTLPLTHLFLPITALTWGFVGPAQSPTPTDSRPLPDGMLGKSWSGNQLKAIEGLENLKSLQVLDLSSNRITSLSGLQTLRLLCRINLEENLISDVQECKHIRDHYLLRELKLRGNPVQEQPDYRLEVVFLLQHLTLLDEDTVTVEEKVSSVNKYDPPMELAAARDHMTHLVYQMMQPQVLYDSTLICAASPYPMLVLTGPQGCGKRELTHRLCQDLGEYFAYGTCHTTRGPYYGEEEGVDYHFVSEEEFQHMIHMGKFIQTIQYGGHMYGLSRDAIEDVAREGLACCVHMELEGVLSLKKSCFEPRYILLIPTQVESYISRLSSRGLYTPAQMKAAVSRIELYAATNRQHPGFFDCVIPTNDLEEAYQKLRRVMNEYLKIKQQEETEKNNSTSPNNTPSGMDLTSSDGQVQSIKAGIQSGFASYQGETTFTRVNGTPGHEPEWNPLSPQFRPNLDALSREKSPAELASISRREQHVREAIVGKSPGVYSQRPPRSSQTAPLYCLDLIVHQGEDVSPSALASVSTSDEAPASSPPSVPSSARALSAFVDPLDMCVLGHTLEVLKGQSPEAPHPGSDQPAADTSASSDGPPASKVMAVLPPIPAGRKTPAVPGVAPDTGLALQ</sequence>
<feature type="region of interest" description="Disordered" evidence="2">
    <location>
        <begin position="756"/>
        <end position="813"/>
    </location>
</feature>
<evidence type="ECO:0000256" key="2">
    <source>
        <dbReference type="SAM" id="MobiDB-lite"/>
    </source>
</evidence>
<evidence type="ECO:0000259" key="3">
    <source>
        <dbReference type="PROSITE" id="PS50052"/>
    </source>
</evidence>
<evidence type="ECO:0000313" key="5">
    <source>
        <dbReference type="Proteomes" id="UP000324091"/>
    </source>
</evidence>
<evidence type="ECO:0000313" key="4">
    <source>
        <dbReference type="EMBL" id="TWW64681.1"/>
    </source>
</evidence>
<dbReference type="GO" id="GO:0004385">
    <property type="term" value="F:GMP kinase activity"/>
    <property type="evidence" value="ECO:0007669"/>
    <property type="project" value="TreeGrafter"/>
</dbReference>
<dbReference type="InterPro" id="IPR008144">
    <property type="entry name" value="Guanylate_kin-like_dom"/>
</dbReference>
<keyword evidence="4" id="KW-0418">Kinase</keyword>
<dbReference type="PANTHER" id="PTHR23117:SF18">
    <property type="entry name" value="LEUCINE-RICH REPEAT AND GUANYLATE KINASE DOMAIN-CONTAINING PROTEIN"/>
    <property type="match status" value="1"/>
</dbReference>
<evidence type="ECO:0000256" key="1">
    <source>
        <dbReference type="ARBA" id="ARBA00022679"/>
    </source>
</evidence>
<keyword evidence="1" id="KW-0808">Transferase</keyword>
<gene>
    <name evidence="4" type="ORF">D4764_22G0003280</name>
</gene>
<proteinExistence type="predicted"/>
<dbReference type="SMART" id="SM00365">
    <property type="entry name" value="LRR_SD22"/>
    <property type="match status" value="5"/>
</dbReference>
<dbReference type="PANTHER" id="PTHR23117">
    <property type="entry name" value="GUANYLATE KINASE-RELATED"/>
    <property type="match status" value="1"/>
</dbReference>
<accession>A0A5C6NDU4</accession>
<dbReference type="SUPFAM" id="SSF52058">
    <property type="entry name" value="L domain-like"/>
    <property type="match status" value="1"/>
</dbReference>
<dbReference type="InterPro" id="IPR027417">
    <property type="entry name" value="P-loop_NTPase"/>
</dbReference>
<dbReference type="AlphaFoldDB" id="A0A5C6NDU4"/>
<dbReference type="SUPFAM" id="SSF52540">
    <property type="entry name" value="P-loop containing nucleoside triphosphate hydrolases"/>
    <property type="match status" value="1"/>
</dbReference>
<dbReference type="Gene3D" id="3.40.50.300">
    <property type="entry name" value="P-loop containing nucleotide triphosphate hydrolases"/>
    <property type="match status" value="1"/>
</dbReference>
<dbReference type="Pfam" id="PF14580">
    <property type="entry name" value="LRR_9"/>
    <property type="match status" value="1"/>
</dbReference>
<dbReference type="InterPro" id="IPR001611">
    <property type="entry name" value="Leu-rich_rpt"/>
</dbReference>
<feature type="compositionally biased region" description="Pro residues" evidence="2">
    <location>
        <begin position="1"/>
        <end position="12"/>
    </location>
</feature>
<dbReference type="FunFam" id="3.40.50.300:FF:000828">
    <property type="entry name" value="leucine-rich repeat and guanylate kinase domain-containing protein-like"/>
    <property type="match status" value="1"/>
</dbReference>
<feature type="domain" description="Guanylate kinase-like" evidence="3">
    <location>
        <begin position="384"/>
        <end position="567"/>
    </location>
</feature>
<reference evidence="4 5" key="1">
    <citation type="submission" date="2019-04" db="EMBL/GenBank/DDBJ databases">
        <title>Chromosome genome assembly for Takifugu flavidus.</title>
        <authorList>
            <person name="Xiao S."/>
        </authorList>
    </citation>
    <scope>NUCLEOTIDE SEQUENCE [LARGE SCALE GENOMIC DNA]</scope>
    <source>
        <strain evidence="4">HTHZ2018</strain>
        <tissue evidence="4">Muscle</tissue>
    </source>
</reference>
<organism evidence="4 5">
    <name type="scientific">Takifugu flavidus</name>
    <name type="common">sansaifugu</name>
    <dbReference type="NCBI Taxonomy" id="433684"/>
    <lineage>
        <taxon>Eukaryota</taxon>
        <taxon>Metazoa</taxon>
        <taxon>Chordata</taxon>
        <taxon>Craniata</taxon>
        <taxon>Vertebrata</taxon>
        <taxon>Euteleostomi</taxon>
        <taxon>Actinopterygii</taxon>
        <taxon>Neopterygii</taxon>
        <taxon>Teleostei</taxon>
        <taxon>Neoteleostei</taxon>
        <taxon>Acanthomorphata</taxon>
        <taxon>Eupercaria</taxon>
        <taxon>Tetraodontiformes</taxon>
        <taxon>Tetradontoidea</taxon>
        <taxon>Tetraodontidae</taxon>
        <taxon>Takifugu</taxon>
    </lineage>
</organism>
<protein>
    <submittedName>
        <fullName evidence="4">Leucine-rich repeat and guanylate kinase domain-containing protein</fullName>
    </submittedName>
</protein>
<dbReference type="CDD" id="cd00071">
    <property type="entry name" value="GMPK"/>
    <property type="match status" value="1"/>
</dbReference>
<dbReference type="GO" id="GO:0005829">
    <property type="term" value="C:cytosol"/>
    <property type="evidence" value="ECO:0007669"/>
    <property type="project" value="TreeGrafter"/>
</dbReference>